<keyword evidence="2" id="KW-1185">Reference proteome</keyword>
<dbReference type="AlphaFoldDB" id="A0A914DLB0"/>
<sequence length="97" mass="11053">MDQPNQQAGRRRNEGLEFHPAAEGLSRRNHPLGIVFVLKLAGGNNRRPALFFYPRTEQTGYSLRAWRKANRSDLARVQHFKVANIRTCVRPGNIITA</sequence>
<evidence type="ECO:0000313" key="3">
    <source>
        <dbReference type="WBParaSite" id="ACRNAN_scaffold2811.g24333.t1"/>
    </source>
</evidence>
<accession>A0A914DLB0</accession>
<reference evidence="3" key="1">
    <citation type="submission" date="2022-11" db="UniProtKB">
        <authorList>
            <consortium name="WormBaseParasite"/>
        </authorList>
    </citation>
    <scope>IDENTIFICATION</scope>
</reference>
<dbReference type="Proteomes" id="UP000887540">
    <property type="component" value="Unplaced"/>
</dbReference>
<evidence type="ECO:0000313" key="2">
    <source>
        <dbReference type="Proteomes" id="UP000887540"/>
    </source>
</evidence>
<proteinExistence type="predicted"/>
<name>A0A914DLB0_9BILA</name>
<feature type="region of interest" description="Disordered" evidence="1">
    <location>
        <begin position="1"/>
        <end position="22"/>
    </location>
</feature>
<organism evidence="2 3">
    <name type="scientific">Acrobeloides nanus</name>
    <dbReference type="NCBI Taxonomy" id="290746"/>
    <lineage>
        <taxon>Eukaryota</taxon>
        <taxon>Metazoa</taxon>
        <taxon>Ecdysozoa</taxon>
        <taxon>Nematoda</taxon>
        <taxon>Chromadorea</taxon>
        <taxon>Rhabditida</taxon>
        <taxon>Tylenchina</taxon>
        <taxon>Cephalobomorpha</taxon>
        <taxon>Cephaloboidea</taxon>
        <taxon>Cephalobidae</taxon>
        <taxon>Acrobeloides</taxon>
    </lineage>
</organism>
<protein>
    <submittedName>
        <fullName evidence="3">Uncharacterized protein</fullName>
    </submittedName>
</protein>
<evidence type="ECO:0000256" key="1">
    <source>
        <dbReference type="SAM" id="MobiDB-lite"/>
    </source>
</evidence>
<dbReference type="WBParaSite" id="ACRNAN_scaffold2811.g24333.t1">
    <property type="protein sequence ID" value="ACRNAN_scaffold2811.g24333.t1"/>
    <property type="gene ID" value="ACRNAN_scaffold2811.g24333"/>
</dbReference>